<evidence type="ECO:0000256" key="2">
    <source>
        <dbReference type="ARBA" id="ARBA00022475"/>
    </source>
</evidence>
<comment type="subcellular location">
    <subcellularLocation>
        <location evidence="1">Cell membrane</location>
        <topology evidence="1">Multi-pass membrane protein</topology>
    </subcellularLocation>
</comment>
<proteinExistence type="predicted"/>
<evidence type="ECO:0000313" key="7">
    <source>
        <dbReference type="EMBL" id="GAA4338334.1"/>
    </source>
</evidence>
<evidence type="ECO:0000256" key="4">
    <source>
        <dbReference type="ARBA" id="ARBA00022989"/>
    </source>
</evidence>
<feature type="transmembrane region" description="Helical" evidence="6">
    <location>
        <begin position="12"/>
        <end position="34"/>
    </location>
</feature>
<dbReference type="InterPro" id="IPR043428">
    <property type="entry name" value="LivM-like"/>
</dbReference>
<keyword evidence="5 6" id="KW-0472">Membrane</keyword>
<dbReference type="InterPro" id="IPR001851">
    <property type="entry name" value="ABC_transp_permease"/>
</dbReference>
<dbReference type="CDD" id="cd06581">
    <property type="entry name" value="TM_PBP1_LivM_like"/>
    <property type="match status" value="1"/>
</dbReference>
<protein>
    <submittedName>
        <fullName evidence="7">Branched-chain amino acid ABC transporter permease</fullName>
    </submittedName>
</protein>
<evidence type="ECO:0000256" key="1">
    <source>
        <dbReference type="ARBA" id="ARBA00004651"/>
    </source>
</evidence>
<gene>
    <name evidence="7" type="ORF">GCM10023165_16930</name>
</gene>
<keyword evidence="4 6" id="KW-1133">Transmembrane helix</keyword>
<feature type="transmembrane region" description="Helical" evidence="6">
    <location>
        <begin position="222"/>
        <end position="245"/>
    </location>
</feature>
<feature type="transmembrane region" description="Helical" evidence="6">
    <location>
        <begin position="122"/>
        <end position="139"/>
    </location>
</feature>
<comment type="caution">
    <text evidence="7">The sequence shown here is derived from an EMBL/GenBank/DDBJ whole genome shotgun (WGS) entry which is preliminary data.</text>
</comment>
<evidence type="ECO:0000313" key="8">
    <source>
        <dbReference type="Proteomes" id="UP001500975"/>
    </source>
</evidence>
<dbReference type="EMBL" id="BAABGJ010000013">
    <property type="protein sequence ID" value="GAA4338334.1"/>
    <property type="molecule type" value="Genomic_DNA"/>
</dbReference>
<dbReference type="PROSITE" id="PS51257">
    <property type="entry name" value="PROKAR_LIPOPROTEIN"/>
    <property type="match status" value="1"/>
</dbReference>
<sequence length="353" mass="36330">MNKLSTRSVSLIPRAPTGWALLAACLALCAMPLLLKGYELFLVSSILISTLVLAGLNLQVGHAGLLSLGHGAFVALGAYAAAMLVKGGSVPVVLVPLLAGLVCAGFARLFGVAALRLEGMQFALALFGLAVVAPQLLRYDALQRWTGGSQGIAFTRPAPPPALGLSADAWMYALAAAHLAVVLPLVWRLARGRTGRAWQALHDNPVAASAMGVQVAAYRRRAFVLGAMLGGMGGALQALLVQYVAPDSFSFMLSITLFVGLVVGGIGAPAGPLLGACFVVLVPNFAEQVSQAATSAIYGAVVITLVVIDKRGLAGLLPRLLRPARTVIALRRPARGRGGSHSLPIPSTPGDAS</sequence>
<dbReference type="RefSeq" id="WP_345537188.1">
    <property type="nucleotide sequence ID" value="NZ_BAABGJ010000013.1"/>
</dbReference>
<feature type="transmembrane region" description="Helical" evidence="6">
    <location>
        <begin position="169"/>
        <end position="187"/>
    </location>
</feature>
<evidence type="ECO:0000256" key="5">
    <source>
        <dbReference type="ARBA" id="ARBA00023136"/>
    </source>
</evidence>
<keyword evidence="8" id="KW-1185">Reference proteome</keyword>
<feature type="transmembrane region" description="Helical" evidence="6">
    <location>
        <begin position="251"/>
        <end position="282"/>
    </location>
</feature>
<accession>A0ABP8HEN6</accession>
<feature type="transmembrane region" description="Helical" evidence="6">
    <location>
        <begin position="65"/>
        <end position="85"/>
    </location>
</feature>
<dbReference type="PANTHER" id="PTHR30482:SF20">
    <property type="entry name" value="HIGH-AFFINITY BRANCHED-CHAIN AMINO ACID TRANSPORT SYSTEM PERMEASE PROTEIN LIVM"/>
    <property type="match status" value="1"/>
</dbReference>
<keyword evidence="3 6" id="KW-0812">Transmembrane</keyword>
<organism evidence="7 8">
    <name type="scientific">Variovorax defluvii</name>
    <dbReference type="NCBI Taxonomy" id="913761"/>
    <lineage>
        <taxon>Bacteria</taxon>
        <taxon>Pseudomonadati</taxon>
        <taxon>Pseudomonadota</taxon>
        <taxon>Betaproteobacteria</taxon>
        <taxon>Burkholderiales</taxon>
        <taxon>Comamonadaceae</taxon>
        <taxon>Variovorax</taxon>
    </lineage>
</organism>
<feature type="transmembrane region" description="Helical" evidence="6">
    <location>
        <begin position="91"/>
        <end position="110"/>
    </location>
</feature>
<evidence type="ECO:0000256" key="6">
    <source>
        <dbReference type="SAM" id="Phobius"/>
    </source>
</evidence>
<feature type="transmembrane region" description="Helical" evidence="6">
    <location>
        <begin position="289"/>
        <end position="308"/>
    </location>
</feature>
<feature type="transmembrane region" description="Helical" evidence="6">
    <location>
        <begin position="40"/>
        <end position="58"/>
    </location>
</feature>
<reference evidence="8" key="1">
    <citation type="journal article" date="2019" name="Int. J. Syst. Evol. Microbiol.">
        <title>The Global Catalogue of Microorganisms (GCM) 10K type strain sequencing project: providing services to taxonomists for standard genome sequencing and annotation.</title>
        <authorList>
            <consortium name="The Broad Institute Genomics Platform"/>
            <consortium name="The Broad Institute Genome Sequencing Center for Infectious Disease"/>
            <person name="Wu L."/>
            <person name="Ma J."/>
        </authorList>
    </citation>
    <scope>NUCLEOTIDE SEQUENCE [LARGE SCALE GENOMIC DNA]</scope>
    <source>
        <strain evidence="8">JCM 17804</strain>
    </source>
</reference>
<evidence type="ECO:0000256" key="3">
    <source>
        <dbReference type="ARBA" id="ARBA00022692"/>
    </source>
</evidence>
<dbReference type="Proteomes" id="UP001500975">
    <property type="component" value="Unassembled WGS sequence"/>
</dbReference>
<keyword evidence="2" id="KW-1003">Cell membrane</keyword>
<name>A0ABP8HEN6_9BURK</name>
<dbReference type="PANTHER" id="PTHR30482">
    <property type="entry name" value="HIGH-AFFINITY BRANCHED-CHAIN AMINO ACID TRANSPORT SYSTEM PERMEASE"/>
    <property type="match status" value="1"/>
</dbReference>
<dbReference type="Pfam" id="PF02653">
    <property type="entry name" value="BPD_transp_2"/>
    <property type="match status" value="1"/>
</dbReference>